<dbReference type="PANTHER" id="PTHR43649">
    <property type="entry name" value="ARABINOSE-BINDING PROTEIN-RELATED"/>
    <property type="match status" value="1"/>
</dbReference>
<organism evidence="4 5">
    <name type="scientific">Ilumatobacter coccineus</name>
    <dbReference type="NCBI Taxonomy" id="467094"/>
    <lineage>
        <taxon>Bacteria</taxon>
        <taxon>Bacillati</taxon>
        <taxon>Actinomycetota</taxon>
        <taxon>Acidimicrobiia</taxon>
        <taxon>Acidimicrobiales</taxon>
        <taxon>Ilumatobacteraceae</taxon>
        <taxon>Ilumatobacter</taxon>
    </lineage>
</organism>
<comment type="similarity">
    <text evidence="1">Belongs to the bacterial solute-binding protein 1 family.</text>
</comment>
<dbReference type="Proteomes" id="UP000230914">
    <property type="component" value="Unassembled WGS sequence"/>
</dbReference>
<feature type="signal peptide" evidence="3">
    <location>
        <begin position="1"/>
        <end position="21"/>
    </location>
</feature>
<accession>A0A2G6KG78</accession>
<feature type="chain" id="PRO_5038981335" evidence="3">
    <location>
        <begin position="22"/>
        <end position="311"/>
    </location>
</feature>
<dbReference type="InterPro" id="IPR050490">
    <property type="entry name" value="Bact_solute-bd_prot1"/>
</dbReference>
<evidence type="ECO:0000313" key="5">
    <source>
        <dbReference type="Proteomes" id="UP000230914"/>
    </source>
</evidence>
<dbReference type="EMBL" id="PDSL01000010">
    <property type="protein sequence ID" value="PIE34668.1"/>
    <property type="molecule type" value="Genomic_DNA"/>
</dbReference>
<dbReference type="PANTHER" id="PTHR43649:SF29">
    <property type="entry name" value="OSMOPROTECTIVE COMPOUNDS-BINDING PROTEIN GGTB"/>
    <property type="match status" value="1"/>
</dbReference>
<evidence type="ECO:0000313" key="4">
    <source>
        <dbReference type="EMBL" id="PIE34668.1"/>
    </source>
</evidence>
<keyword evidence="2" id="KW-0813">Transport</keyword>
<dbReference type="InterPro" id="IPR006059">
    <property type="entry name" value="SBP"/>
</dbReference>
<gene>
    <name evidence="4" type="ORF">CSA55_00380</name>
</gene>
<dbReference type="Pfam" id="PF01547">
    <property type="entry name" value="SBP_bac_1"/>
    <property type="match status" value="1"/>
</dbReference>
<name>A0A2G6KG78_9ACTN</name>
<protein>
    <submittedName>
        <fullName evidence="4">ABC transporter substrate-binding protein</fullName>
    </submittedName>
</protein>
<dbReference type="PROSITE" id="PS51257">
    <property type="entry name" value="PROKAR_LIPOPROTEIN"/>
    <property type="match status" value="1"/>
</dbReference>
<reference evidence="4 5" key="1">
    <citation type="submission" date="2017-10" db="EMBL/GenBank/DDBJ databases">
        <title>Novel microbial diversity and functional potential in the marine mammal oral microbiome.</title>
        <authorList>
            <person name="Dudek N.K."/>
            <person name="Sun C.L."/>
            <person name="Burstein D."/>
            <person name="Kantor R.S."/>
            <person name="Aliaga Goltsman D.S."/>
            <person name="Bik E.M."/>
            <person name="Thomas B.C."/>
            <person name="Banfield J.F."/>
            <person name="Relman D.A."/>
        </authorList>
    </citation>
    <scope>NUCLEOTIDE SEQUENCE [LARGE SCALE GENOMIC DNA]</scope>
    <source>
        <strain evidence="4">DOLJORAL78_61_10</strain>
    </source>
</reference>
<dbReference type="AlphaFoldDB" id="A0A2G6KG78"/>
<comment type="caution">
    <text evidence="4">The sequence shown here is derived from an EMBL/GenBank/DDBJ whole genome shotgun (WGS) entry which is preliminary data.</text>
</comment>
<dbReference type="SUPFAM" id="SSF53850">
    <property type="entry name" value="Periplasmic binding protein-like II"/>
    <property type="match status" value="1"/>
</dbReference>
<evidence type="ECO:0000256" key="3">
    <source>
        <dbReference type="SAM" id="SignalP"/>
    </source>
</evidence>
<sequence>MRKSLWTKAAIGIAVVGLVGAACSSSSDDTKSSDAGSGDGAAAEFTLFGAPTGVEGEALDGFLNVYNTETGSKVAFTGSDQFEDQLRIRVEGGDPPAVAFTPQPGSICTFKDSLVSLEDMGFDIAEMETNHSKFWMDLGVCDDGQHYGIPWFPNFKSIVFYHKPTFEAQGYAVPETYADMVALSEQAVADGFTPWCMGFESDAATGWPGTDWIEDIYVRQSGGDMYAKWFKHEIPFNDPSVVAAFDKYGEIMFGEGFVLGGANNVGSVNFGDSPGPLFQDPQPGCLMLKQGSFISNFFVDQPDYEEGEEAE</sequence>
<feature type="non-terminal residue" evidence="4">
    <location>
        <position position="311"/>
    </location>
</feature>
<proteinExistence type="inferred from homology"/>
<evidence type="ECO:0000256" key="2">
    <source>
        <dbReference type="ARBA" id="ARBA00022448"/>
    </source>
</evidence>
<keyword evidence="3" id="KW-0732">Signal</keyword>
<dbReference type="Gene3D" id="3.40.190.10">
    <property type="entry name" value="Periplasmic binding protein-like II"/>
    <property type="match status" value="2"/>
</dbReference>
<evidence type="ECO:0000256" key="1">
    <source>
        <dbReference type="ARBA" id="ARBA00008520"/>
    </source>
</evidence>